<sequence length="535" mass="60532">MSDPIDRIVKGAPPPDVSAEQLAANARASTSSKRNSITAPIPPDASPQQQQQSYSNDPRDALPSSPPQIYLNLLIMESSLRLQYISLRTRLRLHLLLFIGLVAWTVTFTYLLFFRPREDGSGVGGSVYWVLETGEKMGWCSGCVTLLLFWGTGMYERGVRWPRKFIGTTNRGLRGFNLKVVLVRAGMLREIVSWLAILDPAGWFQEERVHFQIVPKDIESVAGDAQPGKDHLHWNAHAAKYGLLEEDIAPAGDVLRILLLPKPFSPDFREGWDTFRLEYWERENARRAQLRAVVRARKREVAKREGGWFWWTGWRGWQNVTMNPFRRRKTRRQQELERLALREKISTEGSKARVFPGGEAARRRKGSLLQGQQPMSRSGSHSRTNSRASTPGPDGDSRPSTATKEGRTRRGSSASSVGSRRPRKLASLNEPSRLSATETLMYMNDDPSRDTTPDGQDRPLRNAARPTRRGSSKRDSTISTGSSDLDSRDNSFDTRSTETVNTARHSHQHHHSTRQTSSMEPIFAEEIKQEPEEHE</sequence>
<feature type="compositionally biased region" description="Polar residues" evidence="1">
    <location>
        <begin position="27"/>
        <end position="38"/>
    </location>
</feature>
<feature type="compositionally biased region" description="Basic and acidic residues" evidence="1">
    <location>
        <begin position="485"/>
        <end position="496"/>
    </location>
</feature>
<evidence type="ECO:0000256" key="2">
    <source>
        <dbReference type="SAM" id="Phobius"/>
    </source>
</evidence>
<dbReference type="eggNOG" id="ENOG502QTI4">
    <property type="taxonomic scope" value="Eukaryota"/>
</dbReference>
<dbReference type="PANTHER" id="PTHR28249:SF1">
    <property type="entry name" value="SPORULATION-SPECIFIC PROTEIN SPO7"/>
    <property type="match status" value="1"/>
</dbReference>
<dbReference type="GO" id="GO:0071595">
    <property type="term" value="C:Nem1-Spo7 phosphatase complex"/>
    <property type="evidence" value="ECO:0007669"/>
    <property type="project" value="TreeGrafter"/>
</dbReference>
<feature type="transmembrane region" description="Helical" evidence="2">
    <location>
        <begin position="95"/>
        <end position="116"/>
    </location>
</feature>
<dbReference type="HOGENOM" id="CLU_032659_1_1_1"/>
<dbReference type="STRING" id="692275.M3B558"/>
<dbReference type="OrthoDB" id="5599171at2759"/>
<proteinExistence type="predicted"/>
<feature type="region of interest" description="Disordered" evidence="1">
    <location>
        <begin position="1"/>
        <end position="62"/>
    </location>
</feature>
<evidence type="ECO:0008006" key="5">
    <source>
        <dbReference type="Google" id="ProtNLM"/>
    </source>
</evidence>
<dbReference type="PANTHER" id="PTHR28249">
    <property type="entry name" value="SPORULATION-SPECIFIC PROTEIN SPO7"/>
    <property type="match status" value="1"/>
</dbReference>
<dbReference type="GO" id="GO:0004721">
    <property type="term" value="F:phosphoprotein phosphatase activity"/>
    <property type="evidence" value="ECO:0007669"/>
    <property type="project" value="TreeGrafter"/>
</dbReference>
<dbReference type="Pfam" id="PF03907">
    <property type="entry name" value="Spo7"/>
    <property type="match status" value="1"/>
</dbReference>
<dbReference type="OMA" id="ENWDEYR"/>
<evidence type="ECO:0000313" key="3">
    <source>
        <dbReference type="EMBL" id="EMF14897.1"/>
    </source>
</evidence>
<dbReference type="Proteomes" id="UP000016931">
    <property type="component" value="Unassembled WGS sequence"/>
</dbReference>
<dbReference type="AlphaFoldDB" id="M3B558"/>
<feature type="region of interest" description="Disordered" evidence="1">
    <location>
        <begin position="348"/>
        <end position="535"/>
    </location>
</feature>
<dbReference type="GO" id="GO:0006998">
    <property type="term" value="P:nuclear envelope organization"/>
    <property type="evidence" value="ECO:0007669"/>
    <property type="project" value="TreeGrafter"/>
</dbReference>
<organism evidence="3 4">
    <name type="scientific">Sphaerulina musiva (strain SO2202)</name>
    <name type="common">Poplar stem canker fungus</name>
    <name type="synonym">Septoria musiva</name>
    <dbReference type="NCBI Taxonomy" id="692275"/>
    <lineage>
        <taxon>Eukaryota</taxon>
        <taxon>Fungi</taxon>
        <taxon>Dikarya</taxon>
        <taxon>Ascomycota</taxon>
        <taxon>Pezizomycotina</taxon>
        <taxon>Dothideomycetes</taxon>
        <taxon>Dothideomycetidae</taxon>
        <taxon>Mycosphaerellales</taxon>
        <taxon>Mycosphaerellaceae</taxon>
        <taxon>Sphaerulina</taxon>
    </lineage>
</organism>
<keyword evidence="2" id="KW-1133">Transmembrane helix</keyword>
<dbReference type="GeneID" id="27901103"/>
<feature type="compositionally biased region" description="Polar residues" evidence="1">
    <location>
        <begin position="429"/>
        <end position="438"/>
    </location>
</feature>
<keyword evidence="2" id="KW-0812">Transmembrane</keyword>
<keyword evidence="2" id="KW-0472">Membrane</keyword>
<protein>
    <recommendedName>
        <fullName evidence="5">Spo7-domain-containing protein</fullName>
    </recommendedName>
</protein>
<evidence type="ECO:0000313" key="4">
    <source>
        <dbReference type="Proteomes" id="UP000016931"/>
    </source>
</evidence>
<evidence type="ECO:0000256" key="1">
    <source>
        <dbReference type="SAM" id="MobiDB-lite"/>
    </source>
</evidence>
<feature type="compositionally biased region" description="Basic residues" evidence="1">
    <location>
        <begin position="504"/>
        <end position="513"/>
    </location>
</feature>
<dbReference type="RefSeq" id="XP_016763018.1">
    <property type="nucleotide sequence ID" value="XM_016903966.1"/>
</dbReference>
<dbReference type="GO" id="GO:0019888">
    <property type="term" value="F:protein phosphatase regulator activity"/>
    <property type="evidence" value="ECO:0007669"/>
    <property type="project" value="InterPro"/>
</dbReference>
<keyword evidence="4" id="KW-1185">Reference proteome</keyword>
<gene>
    <name evidence="3" type="ORF">SEPMUDRAFT_146928</name>
</gene>
<feature type="compositionally biased region" description="Basic and acidic residues" evidence="1">
    <location>
        <begin position="446"/>
        <end position="460"/>
    </location>
</feature>
<dbReference type="InterPro" id="IPR005605">
    <property type="entry name" value="Spo7"/>
</dbReference>
<accession>M3B558</accession>
<feature type="compositionally biased region" description="Basic and acidic residues" evidence="1">
    <location>
        <begin position="525"/>
        <end position="535"/>
    </location>
</feature>
<dbReference type="EMBL" id="KB456261">
    <property type="protein sequence ID" value="EMF14897.1"/>
    <property type="molecule type" value="Genomic_DNA"/>
</dbReference>
<reference evidence="3 4" key="1">
    <citation type="journal article" date="2012" name="PLoS Pathog.">
        <title>Diverse lifestyles and strategies of plant pathogenesis encoded in the genomes of eighteen Dothideomycetes fungi.</title>
        <authorList>
            <person name="Ohm R.A."/>
            <person name="Feau N."/>
            <person name="Henrissat B."/>
            <person name="Schoch C.L."/>
            <person name="Horwitz B.A."/>
            <person name="Barry K.W."/>
            <person name="Condon B.J."/>
            <person name="Copeland A.C."/>
            <person name="Dhillon B."/>
            <person name="Glaser F."/>
            <person name="Hesse C.N."/>
            <person name="Kosti I."/>
            <person name="LaButti K."/>
            <person name="Lindquist E.A."/>
            <person name="Lucas S."/>
            <person name="Salamov A.A."/>
            <person name="Bradshaw R.E."/>
            <person name="Ciuffetti L."/>
            <person name="Hamelin R.C."/>
            <person name="Kema G.H.J."/>
            <person name="Lawrence C."/>
            <person name="Scott J.A."/>
            <person name="Spatafora J.W."/>
            <person name="Turgeon B.G."/>
            <person name="de Wit P.J.G.M."/>
            <person name="Zhong S."/>
            <person name="Goodwin S.B."/>
            <person name="Grigoriev I.V."/>
        </authorList>
    </citation>
    <scope>NUCLEOTIDE SEQUENCE [LARGE SCALE GENOMIC DNA]</scope>
    <source>
        <strain evidence="3 4">SO2202</strain>
    </source>
</reference>
<feature type="compositionally biased region" description="Polar residues" evidence="1">
    <location>
        <begin position="369"/>
        <end position="389"/>
    </location>
</feature>
<name>M3B558_SPHMS</name>